<keyword evidence="3 6" id="KW-0813">Transport</keyword>
<gene>
    <name evidence="8" type="ORF">VaNZ11_014715</name>
</gene>
<dbReference type="Pfam" id="PF03635">
    <property type="entry name" value="Vps35"/>
    <property type="match status" value="1"/>
</dbReference>
<evidence type="ECO:0000256" key="2">
    <source>
        <dbReference type="ARBA" id="ARBA00006536"/>
    </source>
</evidence>
<keyword evidence="4 6" id="KW-0653">Protein transport</keyword>
<sequence length="935" mass="101430">MDTVAFPSADEQQRILNDASTAIKRSAFLMRKAIEDDNMRDSLKHAAGMLAELRTSQLQPQKYYELYMLVFDQLAHLEAFFSDERGKGRSYAELYELVQHAGNVLPRLYLMVAVGCLFIKSHEASPRDVLKDLVEMCKGVQHPTRGLFLRAYLCQRAKGLLPDTGSQYEGPGSGSIQDALDFLMTNFIEMNKLWVRLQHQGSARDKEKRERERQQLQDLVGKNLTYLSQLDGLGFELYRDQVLPRVLDQITSCRDDLAQLYLMQALIQGFPDRFHLGTLEALLDALPQLQPGVKVHSVMAALMDRLAKYAASAASGSNDPRVLEELAAIDAFSKFKKAIARIIASQPNLAAADAVEMYTALLSYAGSVHPGVLSIVDEVLAAAHSTLGDRGRGLGGDARAERQLMSLLTVPLSKYGISACLELKEYPLLTRLLRYVTHKELAIKIVHKVLDTVSASAKSGHGAGPASGSGVTHISTVEKVSSLFRFISPLVADPDLPGESGGATEMDDEDLEEEQVLVARLLHHLRSPDPGTHFAILKISQQQLLVGGPRRLRTTLPALVFCGLELHRKLVRPPAPALAAEAAEKDKGKDDMIGKDGDEAAAQDGKGVAPAADGEVEKESEAPAPAAAVAAVEQSGSDADTKPAVSCEELLQFLLAAIEPLCGGPAGQPVVASRLLLACGYVASEEAHLELLSYTFFEEALILYDEALSDQRTRAAALYDIIGYLQRCRVFGPESRDSLTSAVTSACMRLLSRREQCRALCAAAFLWWQLSPGASLSAGKTDVEKAVNGGGDRGTANQGEAGGLKEVEAEAQPGLYPPVRDGDKVVTMLQRAAKVATQAKAQYGATGRVRDAAYLGAYLEVLDSMMRFWDSEIPGVDTGKVQDLLDKVQADLAAGVQPDAATSRRWQSTLSYISTTAQQPHGKERYGKLKLPQVP</sequence>
<proteinExistence type="inferred from homology"/>
<evidence type="ECO:0000313" key="8">
    <source>
        <dbReference type="EMBL" id="GLI69968.1"/>
    </source>
</evidence>
<dbReference type="InterPro" id="IPR042491">
    <property type="entry name" value="Vps35_C"/>
</dbReference>
<comment type="subcellular location">
    <subcellularLocation>
        <location evidence="1">Membrane</location>
        <topology evidence="1">Peripheral membrane protein</topology>
    </subcellularLocation>
</comment>
<comment type="caution">
    <text evidence="8">The sequence shown here is derived from an EMBL/GenBank/DDBJ whole genome shotgun (WGS) entry which is preliminary data.</text>
</comment>
<evidence type="ECO:0000313" key="9">
    <source>
        <dbReference type="Proteomes" id="UP001165090"/>
    </source>
</evidence>
<comment type="similarity">
    <text evidence="2 6">Belongs to the VPS35 family.</text>
</comment>
<dbReference type="Gene3D" id="1.25.40.660">
    <property type="entry name" value="Vacuolar protein sorting-associated protein 35, helical subcomplex Vps35-C"/>
    <property type="match status" value="2"/>
</dbReference>
<evidence type="ECO:0000256" key="1">
    <source>
        <dbReference type="ARBA" id="ARBA00004170"/>
    </source>
</evidence>
<organism evidence="8 9">
    <name type="scientific">Volvox africanus</name>
    <dbReference type="NCBI Taxonomy" id="51714"/>
    <lineage>
        <taxon>Eukaryota</taxon>
        <taxon>Viridiplantae</taxon>
        <taxon>Chlorophyta</taxon>
        <taxon>core chlorophytes</taxon>
        <taxon>Chlorophyceae</taxon>
        <taxon>CS clade</taxon>
        <taxon>Chlamydomonadales</taxon>
        <taxon>Volvocaceae</taxon>
        <taxon>Volvox</taxon>
    </lineage>
</organism>
<dbReference type="PIRSF" id="PIRSF009375">
    <property type="entry name" value="Retromer_Vps35"/>
    <property type="match status" value="1"/>
</dbReference>
<dbReference type="PANTHER" id="PTHR11099">
    <property type="entry name" value="VACUOLAR SORTING PROTEIN 35"/>
    <property type="match status" value="1"/>
</dbReference>
<reference evidence="8 9" key="1">
    <citation type="journal article" date="2023" name="IScience">
        <title>Expanded male sex-determining region conserved during the evolution of homothallism in the green alga Volvox.</title>
        <authorList>
            <person name="Yamamoto K."/>
            <person name="Matsuzaki R."/>
            <person name="Mahakham W."/>
            <person name="Heman W."/>
            <person name="Sekimoto H."/>
            <person name="Kawachi M."/>
            <person name="Minakuchi Y."/>
            <person name="Toyoda A."/>
            <person name="Nozaki H."/>
        </authorList>
    </citation>
    <scope>NUCLEOTIDE SEQUENCE [LARGE SCALE GENOMIC DNA]</scope>
    <source>
        <strain evidence="8 9">NIES-4468</strain>
    </source>
</reference>
<evidence type="ECO:0000256" key="3">
    <source>
        <dbReference type="ARBA" id="ARBA00022448"/>
    </source>
</evidence>
<feature type="compositionally biased region" description="Low complexity" evidence="7">
    <location>
        <begin position="622"/>
        <end position="632"/>
    </location>
</feature>
<evidence type="ECO:0000256" key="5">
    <source>
        <dbReference type="ARBA" id="ARBA00023136"/>
    </source>
</evidence>
<name>A0ABQ5SKH1_9CHLO</name>
<dbReference type="Proteomes" id="UP001165090">
    <property type="component" value="Unassembled WGS sequence"/>
</dbReference>
<feature type="region of interest" description="Disordered" evidence="7">
    <location>
        <begin position="914"/>
        <end position="935"/>
    </location>
</feature>
<dbReference type="InterPro" id="IPR005378">
    <property type="entry name" value="Vps35"/>
</dbReference>
<feature type="compositionally biased region" description="Basic and acidic residues" evidence="7">
    <location>
        <begin position="582"/>
        <end position="598"/>
    </location>
</feature>
<comment type="function">
    <text evidence="6">Plays a role in vesicular protein sorting.</text>
</comment>
<evidence type="ECO:0000256" key="4">
    <source>
        <dbReference type="ARBA" id="ARBA00022927"/>
    </source>
</evidence>
<dbReference type="PANTHER" id="PTHR11099:SF0">
    <property type="entry name" value="VACUOLAR PROTEIN SORTING-ASSOCIATED PROTEIN 35"/>
    <property type="match status" value="1"/>
</dbReference>
<dbReference type="EMBL" id="BSDZ01000089">
    <property type="protein sequence ID" value="GLI69968.1"/>
    <property type="molecule type" value="Genomic_DNA"/>
</dbReference>
<evidence type="ECO:0000256" key="7">
    <source>
        <dbReference type="SAM" id="MobiDB-lite"/>
    </source>
</evidence>
<keyword evidence="9" id="KW-1185">Reference proteome</keyword>
<feature type="region of interest" description="Disordered" evidence="7">
    <location>
        <begin position="577"/>
        <end position="640"/>
    </location>
</feature>
<evidence type="ECO:0000256" key="6">
    <source>
        <dbReference type="PIRNR" id="PIRNR009375"/>
    </source>
</evidence>
<accession>A0ABQ5SKH1</accession>
<keyword evidence="5" id="KW-0472">Membrane</keyword>
<protein>
    <recommendedName>
        <fullName evidence="6">Vacuolar protein sorting-associated protein 35</fullName>
    </recommendedName>
</protein>